<dbReference type="EMBL" id="BPLQ01012314">
    <property type="protein sequence ID" value="GIY64417.1"/>
    <property type="molecule type" value="Genomic_DNA"/>
</dbReference>
<dbReference type="AlphaFoldDB" id="A0AAV4V2F5"/>
<proteinExistence type="predicted"/>
<organism evidence="1 2">
    <name type="scientific">Caerostris darwini</name>
    <dbReference type="NCBI Taxonomy" id="1538125"/>
    <lineage>
        <taxon>Eukaryota</taxon>
        <taxon>Metazoa</taxon>
        <taxon>Ecdysozoa</taxon>
        <taxon>Arthropoda</taxon>
        <taxon>Chelicerata</taxon>
        <taxon>Arachnida</taxon>
        <taxon>Araneae</taxon>
        <taxon>Araneomorphae</taxon>
        <taxon>Entelegynae</taxon>
        <taxon>Araneoidea</taxon>
        <taxon>Araneidae</taxon>
        <taxon>Caerostris</taxon>
    </lineage>
</organism>
<sequence>MLALNRHSSPLPLPITSLCLPGFYRAPFLSVSATKGNGHKGPLAFIGSLSYPFLQQWGMGTKDPSFVAGGSHFLSLHSNGLEQGDAGLGDVSKHFGELCG</sequence>
<keyword evidence="2" id="KW-1185">Reference proteome</keyword>
<comment type="caution">
    <text evidence="1">The sequence shown here is derived from an EMBL/GenBank/DDBJ whole genome shotgun (WGS) entry which is preliminary data.</text>
</comment>
<protein>
    <submittedName>
        <fullName evidence="1">Uncharacterized protein</fullName>
    </submittedName>
</protein>
<dbReference type="Proteomes" id="UP001054837">
    <property type="component" value="Unassembled WGS sequence"/>
</dbReference>
<accession>A0AAV4V2F5</accession>
<evidence type="ECO:0000313" key="1">
    <source>
        <dbReference type="EMBL" id="GIY64417.1"/>
    </source>
</evidence>
<evidence type="ECO:0000313" key="2">
    <source>
        <dbReference type="Proteomes" id="UP001054837"/>
    </source>
</evidence>
<reference evidence="1 2" key="1">
    <citation type="submission" date="2021-06" db="EMBL/GenBank/DDBJ databases">
        <title>Caerostris darwini draft genome.</title>
        <authorList>
            <person name="Kono N."/>
            <person name="Arakawa K."/>
        </authorList>
    </citation>
    <scope>NUCLEOTIDE SEQUENCE [LARGE SCALE GENOMIC DNA]</scope>
</reference>
<gene>
    <name evidence="1" type="ORF">CDAR_579531</name>
</gene>
<name>A0AAV4V2F5_9ARAC</name>